<organism evidence="4">
    <name type="scientific">Bactrocera latifrons</name>
    <name type="common">Malaysian fruit fly</name>
    <name type="synonym">Chaetodacus latifrons</name>
    <dbReference type="NCBI Taxonomy" id="174628"/>
    <lineage>
        <taxon>Eukaryota</taxon>
        <taxon>Metazoa</taxon>
        <taxon>Ecdysozoa</taxon>
        <taxon>Arthropoda</taxon>
        <taxon>Hexapoda</taxon>
        <taxon>Insecta</taxon>
        <taxon>Pterygota</taxon>
        <taxon>Neoptera</taxon>
        <taxon>Endopterygota</taxon>
        <taxon>Diptera</taxon>
        <taxon>Brachycera</taxon>
        <taxon>Muscomorpha</taxon>
        <taxon>Tephritoidea</taxon>
        <taxon>Tephritidae</taxon>
        <taxon>Bactrocera</taxon>
        <taxon>Bactrocera</taxon>
    </lineage>
</organism>
<accession>A0A0K8VJC2</accession>
<evidence type="ECO:0000259" key="2">
    <source>
        <dbReference type="Pfam" id="PF24892"/>
    </source>
</evidence>
<dbReference type="InterPro" id="IPR003107">
    <property type="entry name" value="HAT"/>
</dbReference>
<dbReference type="InterPro" id="IPR056907">
    <property type="entry name" value="UTP6_C"/>
</dbReference>
<dbReference type="Pfam" id="PF24892">
    <property type="entry name" value="UTP6_C"/>
    <property type="match status" value="1"/>
</dbReference>
<dbReference type="GO" id="GO:0032040">
    <property type="term" value="C:small-subunit processome"/>
    <property type="evidence" value="ECO:0007669"/>
    <property type="project" value="TreeGrafter"/>
</dbReference>
<dbReference type="SMART" id="SM00386">
    <property type="entry name" value="HAT"/>
    <property type="match status" value="5"/>
</dbReference>
<dbReference type="EMBL" id="GDHF01019497">
    <property type="protein sequence ID" value="JAI32817.1"/>
    <property type="molecule type" value="Transcribed_RNA"/>
</dbReference>
<dbReference type="OrthoDB" id="28112at2759"/>
<evidence type="ECO:0000313" key="3">
    <source>
        <dbReference type="EMBL" id="JAI32817.1"/>
    </source>
</evidence>
<reference evidence="4" key="1">
    <citation type="submission" date="2015-06" db="EMBL/GenBank/DDBJ databases">
        <authorList>
            <person name="Hoefler B.C."/>
            <person name="Straight P.D."/>
        </authorList>
    </citation>
    <scope>NUCLEOTIDE SEQUENCE</scope>
</reference>
<dbReference type="PANTHER" id="PTHR23271">
    <property type="entry name" value="HEPATOCELLULAR CARCINOMA-ASSOCIATED ANTIGEN 66"/>
    <property type="match status" value="1"/>
</dbReference>
<proteinExistence type="inferred from homology"/>
<dbReference type="GeneID" id="108975922"/>
<sequence>MEVVQELQERALPVYEQLKRYNICDDSEISNYKQKRESFALQLTQKSVNSRTYVEYIILERKMYRLVERKEASFKTEVRGLKNNLINHITKLYRECLQKFPEAEGLWNHFIEFSKHSNPAQVLGIYEKMLTYHGSNEKNWVEAALWAFSNDSESFIWQDICTRGLQRHPNEEILTKTLFDLLVFVAHKRFEAGQRLDYESALRQAECVYRNSRTTITNLQFFIGLVRRCEEPPFINITAPLQLKIIEDLVERYPSQEKLWDFLAQRELRGFGLSDLKEHAKRNEHSNNDASEIDNLDSADNGSYLTMPVFKDRTMGQRIELCAKVYETALKTLKTRTICHDYISAMLIINENNETDLKTKRKYLAMALKMGHESGLMSEEHYCVFLRLLIVTETGRKIAESILSEVCSAYKSVKLYEVWLSYYISQNDSDMVEKIHAKAVKDLGDKSGPIFELAIQYFKTRYDEDRSTLDRLYRDAIKMTNPKFGIFRAQYLEFCMINSPFDKVRKEYDHLSQLPPPCLKLHEKMAELESQVILRTKKDTERRRQVYENMVLQFGKENTSVWMEYVRFECSFGDKNRVAHIHDRAKATLNENLVYPFQMEYDLKKENFKAEVD</sequence>
<protein>
    <submittedName>
        <fullName evidence="4">U3 small nucleolar RNA-associated protein 6</fullName>
    </submittedName>
</protein>
<dbReference type="InterPro" id="IPR013949">
    <property type="entry name" value="Utp6"/>
</dbReference>
<dbReference type="GO" id="GO:0034388">
    <property type="term" value="C:Pwp2p-containing subcomplex of 90S preribosome"/>
    <property type="evidence" value="ECO:0007669"/>
    <property type="project" value="TreeGrafter"/>
</dbReference>
<dbReference type="GO" id="GO:0030515">
    <property type="term" value="F:snoRNA binding"/>
    <property type="evidence" value="ECO:0007669"/>
    <property type="project" value="InterPro"/>
</dbReference>
<dbReference type="SUPFAM" id="SSF48452">
    <property type="entry name" value="TPR-like"/>
    <property type="match status" value="1"/>
</dbReference>
<evidence type="ECO:0000313" key="4">
    <source>
        <dbReference type="EMBL" id="JAI38958.1"/>
    </source>
</evidence>
<dbReference type="Gene3D" id="1.25.40.10">
    <property type="entry name" value="Tetratricopeptide repeat domain"/>
    <property type="match status" value="3"/>
</dbReference>
<evidence type="ECO:0000256" key="1">
    <source>
        <dbReference type="ARBA" id="ARBA00010734"/>
    </source>
</evidence>
<feature type="domain" description="U3 small nucleolar RNA-associated protein 6 homolog C-terminal" evidence="2">
    <location>
        <begin position="321"/>
        <end position="589"/>
    </location>
</feature>
<gene>
    <name evidence="4" type="primary">Utp6_1</name>
    <name evidence="3" type="synonym">Utp6_0</name>
    <name evidence="4" type="ORF">c0_g1_i1</name>
    <name evidence="3" type="ORF">c0_g1_i2</name>
</gene>
<dbReference type="AlphaFoldDB" id="A0A0K8VJC2"/>
<dbReference type="PANTHER" id="PTHR23271:SF1">
    <property type="entry name" value="U3 SMALL NUCLEOLAR RNA-ASSOCIATED PROTEIN 6 HOMOLOG"/>
    <property type="match status" value="1"/>
</dbReference>
<comment type="similarity">
    <text evidence="1">Belongs to the UTP6 family.</text>
</comment>
<dbReference type="GO" id="GO:0000462">
    <property type="term" value="P:maturation of SSU-rRNA from tricistronic rRNA transcript (SSU-rRNA, 5.8S rRNA, LSU-rRNA)"/>
    <property type="evidence" value="ECO:0007669"/>
    <property type="project" value="InterPro"/>
</dbReference>
<name>A0A0K8VJC2_BACLA</name>
<dbReference type="InterPro" id="IPR011990">
    <property type="entry name" value="TPR-like_helical_dom_sf"/>
</dbReference>
<dbReference type="EMBL" id="GDHF01013356">
    <property type="protein sequence ID" value="JAI38958.1"/>
    <property type="molecule type" value="Transcribed_RNA"/>
</dbReference>